<name>A0A840V258_9BACT</name>
<accession>A0A840V258</accession>
<evidence type="ECO:0000256" key="1">
    <source>
        <dbReference type="SAM" id="MobiDB-lite"/>
    </source>
</evidence>
<gene>
    <name evidence="3" type="ORF">HNQ81_001681</name>
</gene>
<dbReference type="Proteomes" id="UP000539642">
    <property type="component" value="Unassembled WGS sequence"/>
</dbReference>
<proteinExistence type="predicted"/>
<dbReference type="InterPro" id="IPR058493">
    <property type="entry name" value="DUF8180"/>
</dbReference>
<feature type="domain" description="DUF8180" evidence="2">
    <location>
        <begin position="7"/>
        <end position="64"/>
    </location>
</feature>
<evidence type="ECO:0000259" key="2">
    <source>
        <dbReference type="Pfam" id="PF26551"/>
    </source>
</evidence>
<sequence length="85" mass="9663">MGNTEKIRILLQHWIDHNKEHAAEYEKWQETLVDDGLAPIAGYISAAVGEMQKVNEFLHKALEEAGGGEENSGHHHHGDHHHHHH</sequence>
<feature type="compositionally biased region" description="Basic residues" evidence="1">
    <location>
        <begin position="74"/>
        <end position="85"/>
    </location>
</feature>
<dbReference type="RefSeq" id="WP_183350242.1">
    <property type="nucleotide sequence ID" value="NZ_JACHEO010000008.1"/>
</dbReference>
<organism evidence="3 4">
    <name type="scientific">Desulfoprunum benzoelyticum</name>
    <dbReference type="NCBI Taxonomy" id="1506996"/>
    <lineage>
        <taxon>Bacteria</taxon>
        <taxon>Pseudomonadati</taxon>
        <taxon>Thermodesulfobacteriota</taxon>
        <taxon>Desulfobulbia</taxon>
        <taxon>Desulfobulbales</taxon>
        <taxon>Desulfobulbaceae</taxon>
        <taxon>Desulfoprunum</taxon>
    </lineage>
</organism>
<reference evidence="3 4" key="1">
    <citation type="submission" date="2020-08" db="EMBL/GenBank/DDBJ databases">
        <title>Genomic Encyclopedia of Type Strains, Phase IV (KMG-IV): sequencing the most valuable type-strain genomes for metagenomic binning, comparative biology and taxonomic classification.</title>
        <authorList>
            <person name="Goeker M."/>
        </authorList>
    </citation>
    <scope>NUCLEOTIDE SEQUENCE [LARGE SCALE GENOMIC DNA]</scope>
    <source>
        <strain evidence="3 4">DSM 28570</strain>
    </source>
</reference>
<feature type="region of interest" description="Disordered" evidence="1">
    <location>
        <begin position="63"/>
        <end position="85"/>
    </location>
</feature>
<keyword evidence="4" id="KW-1185">Reference proteome</keyword>
<dbReference type="EMBL" id="JACHEO010000008">
    <property type="protein sequence ID" value="MBB5347950.1"/>
    <property type="molecule type" value="Genomic_DNA"/>
</dbReference>
<evidence type="ECO:0000313" key="3">
    <source>
        <dbReference type="EMBL" id="MBB5347950.1"/>
    </source>
</evidence>
<comment type="caution">
    <text evidence="3">The sequence shown here is derived from an EMBL/GenBank/DDBJ whole genome shotgun (WGS) entry which is preliminary data.</text>
</comment>
<dbReference type="AlphaFoldDB" id="A0A840V258"/>
<evidence type="ECO:0000313" key="4">
    <source>
        <dbReference type="Proteomes" id="UP000539642"/>
    </source>
</evidence>
<protein>
    <submittedName>
        <fullName evidence="3">Aryl-alcohol dehydrogenase-like predicted oxidoreductase</fullName>
    </submittedName>
</protein>
<dbReference type="Pfam" id="PF26551">
    <property type="entry name" value="DUF8180"/>
    <property type="match status" value="1"/>
</dbReference>